<comment type="caution">
    <text evidence="1">The sequence shown here is derived from an EMBL/GenBank/DDBJ whole genome shotgun (WGS) entry which is preliminary data.</text>
</comment>
<feature type="non-terminal residue" evidence="1">
    <location>
        <position position="54"/>
    </location>
</feature>
<reference evidence="1" key="1">
    <citation type="submission" date="2021-06" db="EMBL/GenBank/DDBJ databases">
        <authorList>
            <person name="Kallberg Y."/>
            <person name="Tangrot J."/>
            <person name="Rosling A."/>
        </authorList>
    </citation>
    <scope>NUCLEOTIDE SEQUENCE</scope>
    <source>
        <strain evidence="1">CL356</strain>
    </source>
</reference>
<dbReference type="Proteomes" id="UP000789525">
    <property type="component" value="Unassembled WGS sequence"/>
</dbReference>
<sequence length="54" mass="6190">PTFQGPRAGEETWIVWTSLRFKVGAGAQKTIEARTVRAKMIIMEYFMLDLLSED</sequence>
<evidence type="ECO:0000313" key="2">
    <source>
        <dbReference type="Proteomes" id="UP000789525"/>
    </source>
</evidence>
<accession>A0ACA9N1E1</accession>
<name>A0ACA9N1E1_9GLOM</name>
<dbReference type="EMBL" id="CAJVPT010017599">
    <property type="protein sequence ID" value="CAG8627610.1"/>
    <property type="molecule type" value="Genomic_DNA"/>
</dbReference>
<gene>
    <name evidence="1" type="ORF">ACOLOM_LOCUS7530</name>
</gene>
<keyword evidence="2" id="KW-1185">Reference proteome</keyword>
<proteinExistence type="predicted"/>
<feature type="non-terminal residue" evidence="1">
    <location>
        <position position="1"/>
    </location>
</feature>
<evidence type="ECO:0000313" key="1">
    <source>
        <dbReference type="EMBL" id="CAG8627610.1"/>
    </source>
</evidence>
<protein>
    <submittedName>
        <fullName evidence="1">13350_t:CDS:1</fullName>
    </submittedName>
</protein>
<organism evidence="1 2">
    <name type="scientific">Acaulospora colombiana</name>
    <dbReference type="NCBI Taxonomy" id="27376"/>
    <lineage>
        <taxon>Eukaryota</taxon>
        <taxon>Fungi</taxon>
        <taxon>Fungi incertae sedis</taxon>
        <taxon>Mucoromycota</taxon>
        <taxon>Glomeromycotina</taxon>
        <taxon>Glomeromycetes</taxon>
        <taxon>Diversisporales</taxon>
        <taxon>Acaulosporaceae</taxon>
        <taxon>Acaulospora</taxon>
    </lineage>
</organism>